<comment type="similarity">
    <text evidence="1">Belongs to the UPF0065 (bug) family.</text>
</comment>
<dbReference type="SUPFAM" id="SSF53850">
    <property type="entry name" value="Periplasmic binding protein-like II"/>
    <property type="match status" value="1"/>
</dbReference>
<organism evidence="3 4">
    <name type="scientific">Ramlibacter aurantiacus</name>
    <dbReference type="NCBI Taxonomy" id="2801330"/>
    <lineage>
        <taxon>Bacteria</taxon>
        <taxon>Pseudomonadati</taxon>
        <taxon>Pseudomonadota</taxon>
        <taxon>Betaproteobacteria</taxon>
        <taxon>Burkholderiales</taxon>
        <taxon>Comamonadaceae</taxon>
        <taxon>Ramlibacter</taxon>
    </lineage>
</organism>
<reference evidence="3" key="1">
    <citation type="submission" date="2021-01" db="EMBL/GenBank/DDBJ databases">
        <title>Ramlibacter sp. strain AW1 16S ribosomal RNA gene Genome sequencing and assembly.</title>
        <authorList>
            <person name="Kang M."/>
        </authorList>
    </citation>
    <scope>NUCLEOTIDE SEQUENCE</scope>
    <source>
        <strain evidence="3">AW1</strain>
    </source>
</reference>
<feature type="chain" id="PRO_5036979931" evidence="2">
    <location>
        <begin position="23"/>
        <end position="322"/>
    </location>
</feature>
<accession>A0A936ZKN6</accession>
<protein>
    <submittedName>
        <fullName evidence="3">Tripartite tricarboxylate transporter substrate binding protein</fullName>
    </submittedName>
</protein>
<dbReference type="PANTHER" id="PTHR42928">
    <property type="entry name" value="TRICARBOXYLATE-BINDING PROTEIN"/>
    <property type="match status" value="1"/>
</dbReference>
<evidence type="ECO:0000313" key="4">
    <source>
        <dbReference type="Proteomes" id="UP000613011"/>
    </source>
</evidence>
<comment type="caution">
    <text evidence="3">The sequence shown here is derived from an EMBL/GenBank/DDBJ whole genome shotgun (WGS) entry which is preliminary data.</text>
</comment>
<feature type="signal peptide" evidence="2">
    <location>
        <begin position="1"/>
        <end position="22"/>
    </location>
</feature>
<sequence length="322" mass="34210">MKSLFLAFATAALCAISFSATAQTSSYPNRSIKIIVPYAAGGGADQVARMIGQKLSERLKQPVVVENRGGASNTMGMSLVAKSPADGYTLGLVTPTFVMTKSIVKNHPYEPLQDFVAVAMLGEAPLFLAVTANLPVKNLKELIEYGKKHPGELNWASGGTASTQGLAGLLFSSMADIKTVQIQYKGSSQGMNDLLAGAVQFMFNPMPSIAQHAKSGKLKILGVASTEKLPMHPDIPVIGETVPGFHMNGWFGLAAPAGTPKDVVERLNREIGEIVTSPDTRKNMIDSGLEPKVMSASKFGEMIASDYAKYAKIFATEGVKPE</sequence>
<name>A0A936ZKN6_9BURK</name>
<dbReference type="PIRSF" id="PIRSF017082">
    <property type="entry name" value="YflP"/>
    <property type="match status" value="1"/>
</dbReference>
<dbReference type="Proteomes" id="UP000613011">
    <property type="component" value="Unassembled WGS sequence"/>
</dbReference>
<keyword evidence="2" id="KW-0732">Signal</keyword>
<evidence type="ECO:0000313" key="3">
    <source>
        <dbReference type="EMBL" id="MBL0422637.1"/>
    </source>
</evidence>
<keyword evidence="4" id="KW-1185">Reference proteome</keyword>
<gene>
    <name evidence="3" type="ORF">JI739_20050</name>
</gene>
<dbReference type="PANTHER" id="PTHR42928:SF5">
    <property type="entry name" value="BLR1237 PROTEIN"/>
    <property type="match status" value="1"/>
</dbReference>
<dbReference type="Gene3D" id="3.40.190.10">
    <property type="entry name" value="Periplasmic binding protein-like II"/>
    <property type="match status" value="1"/>
</dbReference>
<evidence type="ECO:0000256" key="1">
    <source>
        <dbReference type="ARBA" id="ARBA00006987"/>
    </source>
</evidence>
<dbReference type="Pfam" id="PF03401">
    <property type="entry name" value="TctC"/>
    <property type="match status" value="1"/>
</dbReference>
<proteinExistence type="inferred from homology"/>
<dbReference type="CDD" id="cd13578">
    <property type="entry name" value="PBP2_Bug27"/>
    <property type="match status" value="1"/>
</dbReference>
<evidence type="ECO:0000256" key="2">
    <source>
        <dbReference type="SAM" id="SignalP"/>
    </source>
</evidence>
<dbReference type="AlphaFoldDB" id="A0A936ZKN6"/>
<dbReference type="InterPro" id="IPR005064">
    <property type="entry name" value="BUG"/>
</dbReference>
<dbReference type="RefSeq" id="WP_201685748.1">
    <property type="nucleotide sequence ID" value="NZ_JAEQNA010000009.1"/>
</dbReference>
<dbReference type="InterPro" id="IPR042100">
    <property type="entry name" value="Bug_dom1"/>
</dbReference>
<dbReference type="Gene3D" id="3.40.190.150">
    <property type="entry name" value="Bordetella uptake gene, domain 1"/>
    <property type="match status" value="1"/>
</dbReference>
<dbReference type="EMBL" id="JAEQNA010000009">
    <property type="protein sequence ID" value="MBL0422637.1"/>
    <property type="molecule type" value="Genomic_DNA"/>
</dbReference>